<dbReference type="SMART" id="SM00478">
    <property type="entry name" value="ENDO3c"/>
    <property type="match status" value="1"/>
</dbReference>
<dbReference type="InterPro" id="IPR037046">
    <property type="entry name" value="AlkA_N_sf"/>
</dbReference>
<dbReference type="GO" id="GO:0032993">
    <property type="term" value="C:protein-DNA complex"/>
    <property type="evidence" value="ECO:0007669"/>
    <property type="project" value="TreeGrafter"/>
</dbReference>
<dbReference type="EC" id="3.2.2.21" evidence="3"/>
<dbReference type="InterPro" id="IPR023170">
    <property type="entry name" value="HhH_base_excis_C"/>
</dbReference>
<keyword evidence="10" id="KW-0238">DNA-binding</keyword>
<dbReference type="GO" id="GO:0008270">
    <property type="term" value="F:zinc ion binding"/>
    <property type="evidence" value="ECO:0007669"/>
    <property type="project" value="InterPro"/>
</dbReference>
<dbReference type="SUPFAM" id="SSF46689">
    <property type="entry name" value="Homeodomain-like"/>
    <property type="match status" value="1"/>
</dbReference>
<dbReference type="PROSITE" id="PS01124">
    <property type="entry name" value="HTH_ARAC_FAMILY_2"/>
    <property type="match status" value="1"/>
</dbReference>
<keyword evidence="13" id="KW-0234">DNA repair</keyword>
<keyword evidence="8" id="KW-0862">Zinc</keyword>
<dbReference type="InterPro" id="IPR011257">
    <property type="entry name" value="DNA_glycosylase"/>
</dbReference>
<dbReference type="GO" id="GO:0043565">
    <property type="term" value="F:sequence-specific DNA binding"/>
    <property type="evidence" value="ECO:0007669"/>
    <property type="project" value="InterPro"/>
</dbReference>
<keyword evidence="6" id="KW-0479">Metal-binding</keyword>
<evidence type="ECO:0000256" key="4">
    <source>
        <dbReference type="ARBA" id="ARBA00022603"/>
    </source>
</evidence>
<dbReference type="GO" id="GO:0006307">
    <property type="term" value="P:DNA alkylation repair"/>
    <property type="evidence" value="ECO:0007669"/>
    <property type="project" value="TreeGrafter"/>
</dbReference>
<comment type="catalytic activity">
    <reaction evidence="1">
        <text>Hydrolysis of alkylated DNA, releasing 3-methyladenine, 3-methylguanine, 7-methylguanine and 7-methyladenine.</text>
        <dbReference type="EC" id="3.2.2.21"/>
    </reaction>
</comment>
<dbReference type="PANTHER" id="PTHR43003">
    <property type="entry name" value="DNA-3-METHYLADENINE GLYCOSYLASE"/>
    <property type="match status" value="1"/>
</dbReference>
<evidence type="ECO:0000256" key="8">
    <source>
        <dbReference type="ARBA" id="ARBA00022833"/>
    </source>
</evidence>
<name>A0A5C5Q159_9PSED</name>
<reference evidence="15 16" key="1">
    <citation type="submission" date="2019-06" db="EMBL/GenBank/DDBJ databases">
        <title>Pseudomonas bimorpha sp. nov. isolated from bovine raw milk and skim milk concentrate.</title>
        <authorList>
            <person name="Hofmann K."/>
            <person name="Huptas C."/>
            <person name="Doll E."/>
            <person name="Scherer S."/>
            <person name="Wenning M."/>
        </authorList>
    </citation>
    <scope>NUCLEOTIDE SEQUENCE [LARGE SCALE GENOMIC DNA]</scope>
    <source>
        <strain evidence="15 16">DSM 108990</strain>
    </source>
</reference>
<dbReference type="Gene3D" id="3.40.10.10">
    <property type="entry name" value="DNA Methylphosphotriester Repair Domain"/>
    <property type="match status" value="1"/>
</dbReference>
<evidence type="ECO:0000256" key="6">
    <source>
        <dbReference type="ARBA" id="ARBA00022723"/>
    </source>
</evidence>
<dbReference type="Proteomes" id="UP000317901">
    <property type="component" value="Unassembled WGS sequence"/>
</dbReference>
<keyword evidence="12" id="KW-0804">Transcription</keyword>
<protein>
    <recommendedName>
        <fullName evidence="3">DNA-3-methyladenine glycosylase II</fullName>
        <ecNumber evidence="3">3.2.2.21</ecNumber>
    </recommendedName>
</protein>
<dbReference type="InterPro" id="IPR003265">
    <property type="entry name" value="HhH-GPD_domain"/>
</dbReference>
<evidence type="ECO:0000259" key="14">
    <source>
        <dbReference type="PROSITE" id="PS01124"/>
    </source>
</evidence>
<evidence type="ECO:0000256" key="12">
    <source>
        <dbReference type="ARBA" id="ARBA00023163"/>
    </source>
</evidence>
<evidence type="ECO:0000256" key="3">
    <source>
        <dbReference type="ARBA" id="ARBA00012000"/>
    </source>
</evidence>
<dbReference type="GO" id="GO:0003700">
    <property type="term" value="F:DNA-binding transcription factor activity"/>
    <property type="evidence" value="ECO:0007669"/>
    <property type="project" value="InterPro"/>
</dbReference>
<evidence type="ECO:0000256" key="10">
    <source>
        <dbReference type="ARBA" id="ARBA00023125"/>
    </source>
</evidence>
<keyword evidence="4" id="KW-0489">Methyltransferase</keyword>
<dbReference type="FunFam" id="3.40.10.10:FF:000001">
    <property type="entry name" value="DNA-3-methyladenine glycosylase 2"/>
    <property type="match status" value="1"/>
</dbReference>
<evidence type="ECO:0000313" key="16">
    <source>
        <dbReference type="Proteomes" id="UP000317901"/>
    </source>
</evidence>
<dbReference type="Pfam" id="PF02805">
    <property type="entry name" value="Ada_Zn_binding"/>
    <property type="match status" value="1"/>
</dbReference>
<dbReference type="InterPro" id="IPR010316">
    <property type="entry name" value="AlkA_N"/>
</dbReference>
<keyword evidence="9" id="KW-0805">Transcription regulation</keyword>
<organism evidence="15 16">
    <name type="scientific">Pseudomonas saxonica</name>
    <dbReference type="NCBI Taxonomy" id="2600598"/>
    <lineage>
        <taxon>Bacteria</taxon>
        <taxon>Pseudomonadati</taxon>
        <taxon>Pseudomonadota</taxon>
        <taxon>Gammaproteobacteria</taxon>
        <taxon>Pseudomonadales</taxon>
        <taxon>Pseudomonadaceae</taxon>
        <taxon>Pseudomonas</taxon>
    </lineage>
</organism>
<dbReference type="Pfam" id="PF06029">
    <property type="entry name" value="AlkA_N"/>
    <property type="match status" value="1"/>
</dbReference>
<dbReference type="EMBL" id="VFIP01000009">
    <property type="protein sequence ID" value="TWR97713.1"/>
    <property type="molecule type" value="Genomic_DNA"/>
</dbReference>
<accession>A0A5C5Q159</accession>
<evidence type="ECO:0000313" key="15">
    <source>
        <dbReference type="EMBL" id="TWR97713.1"/>
    </source>
</evidence>
<dbReference type="Gene3D" id="1.10.1670.10">
    <property type="entry name" value="Helix-hairpin-Helix base-excision DNA repair enzymes (C-terminal)"/>
    <property type="match status" value="1"/>
</dbReference>
<dbReference type="SMART" id="SM00342">
    <property type="entry name" value="HTH_ARAC"/>
    <property type="match status" value="1"/>
</dbReference>
<dbReference type="GO" id="GO:0008725">
    <property type="term" value="F:DNA-3-methyladenine glycosylase activity"/>
    <property type="evidence" value="ECO:0007669"/>
    <property type="project" value="TreeGrafter"/>
</dbReference>
<evidence type="ECO:0000256" key="7">
    <source>
        <dbReference type="ARBA" id="ARBA00022763"/>
    </source>
</evidence>
<dbReference type="SUPFAM" id="SSF55945">
    <property type="entry name" value="TATA-box binding protein-like"/>
    <property type="match status" value="1"/>
</dbReference>
<dbReference type="Pfam" id="PF12833">
    <property type="entry name" value="HTH_18"/>
    <property type="match status" value="1"/>
</dbReference>
<dbReference type="GO" id="GO:0008168">
    <property type="term" value="F:methyltransferase activity"/>
    <property type="evidence" value="ECO:0007669"/>
    <property type="project" value="UniProtKB-KW"/>
</dbReference>
<dbReference type="InterPro" id="IPR004026">
    <property type="entry name" value="Ada_DNA_repair_Zn-bd"/>
</dbReference>
<gene>
    <name evidence="15" type="ORF">FJD37_06515</name>
</gene>
<evidence type="ECO:0000256" key="11">
    <source>
        <dbReference type="ARBA" id="ARBA00023159"/>
    </source>
</evidence>
<dbReference type="Gene3D" id="3.30.310.20">
    <property type="entry name" value="DNA-3-methyladenine glycosylase AlkA, N-terminal domain"/>
    <property type="match status" value="1"/>
</dbReference>
<dbReference type="AlphaFoldDB" id="A0A5C5Q159"/>
<dbReference type="SMART" id="SM01009">
    <property type="entry name" value="AlkA_N"/>
    <property type="match status" value="1"/>
</dbReference>
<evidence type="ECO:0000256" key="1">
    <source>
        <dbReference type="ARBA" id="ARBA00000086"/>
    </source>
</evidence>
<dbReference type="OrthoDB" id="9811249at2"/>
<evidence type="ECO:0000256" key="13">
    <source>
        <dbReference type="ARBA" id="ARBA00023204"/>
    </source>
</evidence>
<dbReference type="Gene3D" id="1.10.340.30">
    <property type="entry name" value="Hypothetical protein, domain 2"/>
    <property type="match status" value="1"/>
</dbReference>
<sequence>MNTSDSLSVPSTAACEIARLSRDSRFDGVFFTAVLSTRIYCRPVCPARAPKAENVVYYPSAAAAQAEGFRPCLRCRPELAPGNPFWQQGEHLVARALKLINEGFLADHSLERLAERLHVSARQVRRLFVQYLGAPPMAVHATQRLLFAKQLLTETPMSITEVAMASGFGSLRRFNAAFAEANHVQPRAFRRSPKARADNALVLRLSYRPPYDFAALLGFLRNRALPGIEQVDEHSYQRVIGTGDAPGWLRISAWPGEQHALQLELLNVAPSQMLGVVSRVRRMFDLDADPLAIAQTLSASPLLAPIMARYPGLRLPGGWDGFEVAVRAVLGQQVSVAAARTLASRIVQRYGVVIESPSGTRLERLFPGPAQLADADLGQMGITQARIDTIKGIARALVEGRVDFALEQPLPTFIERWVQLPGIGPWTAHYIAMRVLKHPDAFPAADLILRREANPHGAPLTTQALQSLAESWRPWRAYSVMYLWRAATDSAAARKEGA</sequence>
<comment type="cofactor">
    <cofactor evidence="2">
        <name>Zn(2+)</name>
        <dbReference type="ChEBI" id="CHEBI:29105"/>
    </cofactor>
</comment>
<evidence type="ECO:0000256" key="2">
    <source>
        <dbReference type="ARBA" id="ARBA00001947"/>
    </source>
</evidence>
<dbReference type="GO" id="GO:0006285">
    <property type="term" value="P:base-excision repair, AP site formation"/>
    <property type="evidence" value="ECO:0007669"/>
    <property type="project" value="TreeGrafter"/>
</dbReference>
<dbReference type="Pfam" id="PF00730">
    <property type="entry name" value="HhH-GPD"/>
    <property type="match status" value="1"/>
</dbReference>
<keyword evidence="11" id="KW-0010">Activator</keyword>
<dbReference type="SUPFAM" id="SSF57884">
    <property type="entry name" value="Ada DNA repair protein, N-terminal domain (N-Ada 10)"/>
    <property type="match status" value="1"/>
</dbReference>
<dbReference type="InterPro" id="IPR018060">
    <property type="entry name" value="HTH_AraC"/>
</dbReference>
<dbReference type="CDD" id="cd00056">
    <property type="entry name" value="ENDO3c"/>
    <property type="match status" value="1"/>
</dbReference>
<dbReference type="InterPro" id="IPR009057">
    <property type="entry name" value="Homeodomain-like_sf"/>
</dbReference>
<keyword evidence="7" id="KW-0227">DNA damage</keyword>
<dbReference type="Gene3D" id="1.10.10.60">
    <property type="entry name" value="Homeodomain-like"/>
    <property type="match status" value="1"/>
</dbReference>
<dbReference type="SUPFAM" id="SSF48150">
    <property type="entry name" value="DNA-glycosylase"/>
    <property type="match status" value="1"/>
</dbReference>
<comment type="caution">
    <text evidence="15">The sequence shown here is derived from an EMBL/GenBank/DDBJ whole genome shotgun (WGS) entry which is preliminary data.</text>
</comment>
<proteinExistence type="predicted"/>
<dbReference type="InterPro" id="IPR035451">
    <property type="entry name" value="Ada-like_dom_sf"/>
</dbReference>
<dbReference type="GO" id="GO:0043916">
    <property type="term" value="F:DNA-7-methylguanine glycosylase activity"/>
    <property type="evidence" value="ECO:0007669"/>
    <property type="project" value="TreeGrafter"/>
</dbReference>
<keyword evidence="5" id="KW-0808">Transferase</keyword>
<dbReference type="GO" id="GO:0032259">
    <property type="term" value="P:methylation"/>
    <property type="evidence" value="ECO:0007669"/>
    <property type="project" value="UniProtKB-KW"/>
</dbReference>
<evidence type="ECO:0000256" key="5">
    <source>
        <dbReference type="ARBA" id="ARBA00022679"/>
    </source>
</evidence>
<dbReference type="GO" id="GO:0005737">
    <property type="term" value="C:cytoplasm"/>
    <property type="evidence" value="ECO:0007669"/>
    <property type="project" value="TreeGrafter"/>
</dbReference>
<feature type="domain" description="HTH araC/xylS-type" evidence="14">
    <location>
        <begin position="94"/>
        <end position="192"/>
    </location>
</feature>
<dbReference type="PANTHER" id="PTHR43003:SF13">
    <property type="entry name" value="DNA-3-METHYLADENINE GLYCOSYLASE 2"/>
    <property type="match status" value="1"/>
</dbReference>
<dbReference type="InterPro" id="IPR051912">
    <property type="entry name" value="Alkylbase_DNA_Glycosylase/TA"/>
</dbReference>
<dbReference type="RefSeq" id="WP_122785813.1">
    <property type="nucleotide sequence ID" value="NZ_CP142033.1"/>
</dbReference>
<evidence type="ECO:0000256" key="9">
    <source>
        <dbReference type="ARBA" id="ARBA00023015"/>
    </source>
</evidence>
<dbReference type="GO" id="GO:0032131">
    <property type="term" value="F:alkylated DNA binding"/>
    <property type="evidence" value="ECO:0007669"/>
    <property type="project" value="TreeGrafter"/>
</dbReference>